<protein>
    <submittedName>
        <fullName evidence="3">Uncharacterized protein</fullName>
    </submittedName>
</protein>
<dbReference type="Proteomes" id="UP000335636">
    <property type="component" value="Unassembled WGS sequence"/>
</dbReference>
<evidence type="ECO:0000313" key="2">
    <source>
        <dbReference type="EMBL" id="KAF7465411.1"/>
    </source>
</evidence>
<dbReference type="AlphaFoldDB" id="A0A5E4AA47"/>
<dbReference type="EMBL" id="WJEC01007914">
    <property type="protein sequence ID" value="KAF7465411.1"/>
    <property type="molecule type" value="Genomic_DNA"/>
</dbReference>
<proteinExistence type="predicted"/>
<evidence type="ECO:0000256" key="1">
    <source>
        <dbReference type="SAM" id="MobiDB-lite"/>
    </source>
</evidence>
<dbReference type="EMBL" id="CABDUW010000035">
    <property type="protein sequence ID" value="VTJ53880.1"/>
    <property type="molecule type" value="Genomic_DNA"/>
</dbReference>
<reference evidence="3 4" key="1">
    <citation type="submission" date="2019-04" db="EMBL/GenBank/DDBJ databases">
        <authorList>
            <person name="Alioto T."/>
            <person name="Alioto T."/>
        </authorList>
    </citation>
    <scope>NUCLEOTIDE SEQUENCE [LARGE SCALE GENOMIC DNA]</scope>
</reference>
<keyword evidence="4" id="KW-1185">Reference proteome</keyword>
<sequence length="118" mass="12253">MAHRSGPAAHARCAWLSGRPLPPSSWGGSSPPPAALLASRDRSTPCTPAGGLEWQRPPVCPPGSGWRPLGPQLLLYEEGGSLRVGLVPCDPLLPVGREQPLSPGLGPLACLINKADKI</sequence>
<reference evidence="2" key="2">
    <citation type="submission" date="2020-08" db="EMBL/GenBank/DDBJ databases">
        <authorList>
            <person name="Shumante A."/>
            <person name="Zimin A.V."/>
            <person name="Puiu D."/>
            <person name="Salzberg S.L."/>
        </authorList>
    </citation>
    <scope>NUCLEOTIDE SEQUENCE</scope>
    <source>
        <strain evidence="2">WC2-LM</strain>
        <tissue evidence="2">Liver</tissue>
    </source>
</reference>
<evidence type="ECO:0000313" key="3">
    <source>
        <dbReference type="EMBL" id="VTJ53880.1"/>
    </source>
</evidence>
<feature type="region of interest" description="Disordered" evidence="1">
    <location>
        <begin position="22"/>
        <end position="58"/>
    </location>
</feature>
<evidence type="ECO:0000313" key="4">
    <source>
        <dbReference type="Proteomes" id="UP000335636"/>
    </source>
</evidence>
<organism evidence="3 4">
    <name type="scientific">Marmota monax</name>
    <name type="common">Woodchuck</name>
    <dbReference type="NCBI Taxonomy" id="9995"/>
    <lineage>
        <taxon>Eukaryota</taxon>
        <taxon>Metazoa</taxon>
        <taxon>Chordata</taxon>
        <taxon>Craniata</taxon>
        <taxon>Vertebrata</taxon>
        <taxon>Euteleostomi</taxon>
        <taxon>Mammalia</taxon>
        <taxon>Eutheria</taxon>
        <taxon>Euarchontoglires</taxon>
        <taxon>Glires</taxon>
        <taxon>Rodentia</taxon>
        <taxon>Sciuromorpha</taxon>
        <taxon>Sciuridae</taxon>
        <taxon>Xerinae</taxon>
        <taxon>Marmotini</taxon>
        <taxon>Marmota</taxon>
    </lineage>
</organism>
<name>A0A5E4AA47_MARMO</name>
<accession>A0A5E4AA47</accession>
<gene>
    <name evidence="2" type="ORF">GHT09_004148</name>
    <name evidence="3" type="ORF">MONAX_5E030691</name>
</gene>
<dbReference type="Proteomes" id="UP000662637">
    <property type="component" value="Unassembled WGS sequence"/>
</dbReference>